<accession>A0ABP7CP33</accession>
<evidence type="ECO:0008006" key="4">
    <source>
        <dbReference type="Google" id="ProtNLM"/>
    </source>
</evidence>
<evidence type="ECO:0000256" key="1">
    <source>
        <dbReference type="SAM" id="Phobius"/>
    </source>
</evidence>
<protein>
    <recommendedName>
        <fullName evidence="4">Integral membrane protein</fullName>
    </recommendedName>
</protein>
<sequence length="116" mass="12332">MHLVYAFLTLVHLVGFAALFGGCLVQFRAVAPEVSRTMLVGAWTQLASGLLLAAVLELDDDPAPVDHVKLGVKLLVAAVVVLLVAKNRKFESIPKGLWGLISALTLANAVIAVFWA</sequence>
<gene>
    <name evidence="2" type="ORF">GCM10022204_03490</name>
</gene>
<feature type="transmembrane region" description="Helical" evidence="1">
    <location>
        <begin position="68"/>
        <end position="85"/>
    </location>
</feature>
<proteinExistence type="predicted"/>
<feature type="transmembrane region" description="Helical" evidence="1">
    <location>
        <begin position="6"/>
        <end position="25"/>
    </location>
</feature>
<keyword evidence="1" id="KW-1133">Transmembrane helix</keyword>
<dbReference type="Proteomes" id="UP001500051">
    <property type="component" value="Unassembled WGS sequence"/>
</dbReference>
<reference evidence="3" key="1">
    <citation type="journal article" date="2019" name="Int. J. Syst. Evol. Microbiol.">
        <title>The Global Catalogue of Microorganisms (GCM) 10K type strain sequencing project: providing services to taxonomists for standard genome sequencing and annotation.</title>
        <authorList>
            <consortium name="The Broad Institute Genomics Platform"/>
            <consortium name="The Broad Institute Genome Sequencing Center for Infectious Disease"/>
            <person name="Wu L."/>
            <person name="Ma J."/>
        </authorList>
    </citation>
    <scope>NUCLEOTIDE SEQUENCE [LARGE SCALE GENOMIC DNA]</scope>
    <source>
        <strain evidence="3">JCM 16548</strain>
    </source>
</reference>
<evidence type="ECO:0000313" key="2">
    <source>
        <dbReference type="EMBL" id="GAA3691535.1"/>
    </source>
</evidence>
<keyword evidence="1" id="KW-0472">Membrane</keyword>
<feature type="transmembrane region" description="Helical" evidence="1">
    <location>
        <begin position="97"/>
        <end position="115"/>
    </location>
</feature>
<organism evidence="2 3">
    <name type="scientific">Microlunatus aurantiacus</name>
    <dbReference type="NCBI Taxonomy" id="446786"/>
    <lineage>
        <taxon>Bacteria</taxon>
        <taxon>Bacillati</taxon>
        <taxon>Actinomycetota</taxon>
        <taxon>Actinomycetes</taxon>
        <taxon>Propionibacteriales</taxon>
        <taxon>Propionibacteriaceae</taxon>
        <taxon>Microlunatus</taxon>
    </lineage>
</organism>
<feature type="transmembrane region" description="Helical" evidence="1">
    <location>
        <begin position="37"/>
        <end position="56"/>
    </location>
</feature>
<name>A0ABP7CP33_9ACTN</name>
<keyword evidence="1" id="KW-0812">Transmembrane</keyword>
<dbReference type="RefSeq" id="WP_344810538.1">
    <property type="nucleotide sequence ID" value="NZ_BAAAYX010000002.1"/>
</dbReference>
<comment type="caution">
    <text evidence="2">The sequence shown here is derived from an EMBL/GenBank/DDBJ whole genome shotgun (WGS) entry which is preliminary data.</text>
</comment>
<dbReference type="EMBL" id="BAAAYX010000002">
    <property type="protein sequence ID" value="GAA3691535.1"/>
    <property type="molecule type" value="Genomic_DNA"/>
</dbReference>
<keyword evidence="3" id="KW-1185">Reference proteome</keyword>
<evidence type="ECO:0000313" key="3">
    <source>
        <dbReference type="Proteomes" id="UP001500051"/>
    </source>
</evidence>